<evidence type="ECO:0000259" key="6">
    <source>
        <dbReference type="Pfam" id="PF25579"/>
    </source>
</evidence>
<dbReference type="Gene3D" id="1.25.10.10">
    <property type="entry name" value="Leucine-rich Repeat Variant"/>
    <property type="match status" value="1"/>
</dbReference>
<proteinExistence type="predicted"/>
<dbReference type="InterPro" id="IPR045322">
    <property type="entry name" value="HECTD1/TRIP12-like"/>
</dbReference>
<dbReference type="InterPro" id="IPR002110">
    <property type="entry name" value="Ankyrin_rpt"/>
</dbReference>
<keyword evidence="8" id="KW-1185">Reference proteome</keyword>
<feature type="region of interest" description="Disordered" evidence="5">
    <location>
        <begin position="246"/>
        <end position="275"/>
    </location>
</feature>
<evidence type="ECO:0000256" key="5">
    <source>
        <dbReference type="SAM" id="MobiDB-lite"/>
    </source>
</evidence>
<feature type="compositionally biased region" description="Low complexity" evidence="5">
    <location>
        <begin position="518"/>
        <end position="536"/>
    </location>
</feature>
<dbReference type="PROSITE" id="PS50088">
    <property type="entry name" value="ANK_REPEAT"/>
    <property type="match status" value="1"/>
</dbReference>
<feature type="domain" description="E3 ubiquitin-protein ligase TRIP12-like TPR repeats" evidence="6">
    <location>
        <begin position="4"/>
        <end position="132"/>
    </location>
</feature>
<dbReference type="PANTHER" id="PTHR45670:SF1">
    <property type="entry name" value="E3 UBIQUITIN-PROTEIN LIGASE HECTD1"/>
    <property type="match status" value="1"/>
</dbReference>
<accession>A0A812Q1F7</accession>
<dbReference type="Pfam" id="PF25579">
    <property type="entry name" value="TPR_TRIP12_N"/>
    <property type="match status" value="1"/>
</dbReference>
<name>A0A812Q1F7_9DINO</name>
<dbReference type="SUPFAM" id="SSF48403">
    <property type="entry name" value="Ankyrin repeat"/>
    <property type="match status" value="1"/>
</dbReference>
<dbReference type="InterPro" id="IPR011989">
    <property type="entry name" value="ARM-like"/>
</dbReference>
<protein>
    <recommendedName>
        <fullName evidence="2">HECT-type E3 ubiquitin transferase</fullName>
        <ecNumber evidence="2">2.3.2.26</ecNumber>
    </recommendedName>
</protein>
<evidence type="ECO:0000256" key="4">
    <source>
        <dbReference type="PROSITE-ProRule" id="PRU00023"/>
    </source>
</evidence>
<evidence type="ECO:0000313" key="8">
    <source>
        <dbReference type="Proteomes" id="UP000601435"/>
    </source>
</evidence>
<dbReference type="GO" id="GO:0043161">
    <property type="term" value="P:proteasome-mediated ubiquitin-dependent protein catabolic process"/>
    <property type="evidence" value="ECO:0007669"/>
    <property type="project" value="TreeGrafter"/>
</dbReference>
<dbReference type="AlphaFoldDB" id="A0A812Q1F7"/>
<comment type="catalytic activity">
    <reaction evidence="1">
        <text>S-ubiquitinyl-[E2 ubiquitin-conjugating enzyme]-L-cysteine + [acceptor protein]-L-lysine = [E2 ubiquitin-conjugating enzyme]-L-cysteine + N(6)-ubiquitinyl-[acceptor protein]-L-lysine.</text>
        <dbReference type="EC" id="2.3.2.26"/>
    </reaction>
</comment>
<dbReference type="SMART" id="SM00248">
    <property type="entry name" value="ANK"/>
    <property type="match status" value="1"/>
</dbReference>
<evidence type="ECO:0000256" key="3">
    <source>
        <dbReference type="ARBA" id="ARBA00022679"/>
    </source>
</evidence>
<keyword evidence="4" id="KW-0040">ANK repeat</keyword>
<dbReference type="Gene3D" id="1.25.40.20">
    <property type="entry name" value="Ankyrin repeat-containing domain"/>
    <property type="match status" value="1"/>
</dbReference>
<dbReference type="InterPro" id="IPR016024">
    <property type="entry name" value="ARM-type_fold"/>
</dbReference>
<dbReference type="SUPFAM" id="SSF48371">
    <property type="entry name" value="ARM repeat"/>
    <property type="match status" value="1"/>
</dbReference>
<evidence type="ECO:0000256" key="2">
    <source>
        <dbReference type="ARBA" id="ARBA00012485"/>
    </source>
</evidence>
<keyword evidence="3" id="KW-0808">Transferase</keyword>
<dbReference type="OrthoDB" id="417937at2759"/>
<comment type="caution">
    <text evidence="7">The sequence shown here is derived from an EMBL/GenBank/DDBJ whole genome shotgun (WGS) entry which is preliminary data.</text>
</comment>
<dbReference type="EC" id="2.3.2.26" evidence="2"/>
<dbReference type="InterPro" id="IPR036770">
    <property type="entry name" value="Ankyrin_rpt-contain_sf"/>
</dbReference>
<feature type="region of interest" description="Disordered" evidence="5">
    <location>
        <begin position="511"/>
        <end position="536"/>
    </location>
</feature>
<dbReference type="InterPro" id="IPR057948">
    <property type="entry name" value="TPR_TRIP12_N"/>
</dbReference>
<dbReference type="PANTHER" id="PTHR45670">
    <property type="entry name" value="E3 UBIQUITIN-PROTEIN LIGASE TRIP12"/>
    <property type="match status" value="1"/>
</dbReference>
<organism evidence="7 8">
    <name type="scientific">Symbiodinium necroappetens</name>
    <dbReference type="NCBI Taxonomy" id="1628268"/>
    <lineage>
        <taxon>Eukaryota</taxon>
        <taxon>Sar</taxon>
        <taxon>Alveolata</taxon>
        <taxon>Dinophyceae</taxon>
        <taxon>Suessiales</taxon>
        <taxon>Symbiodiniaceae</taxon>
        <taxon>Symbiodinium</taxon>
    </lineage>
</organism>
<feature type="repeat" description="ANK" evidence="4">
    <location>
        <begin position="742"/>
        <end position="774"/>
    </location>
</feature>
<dbReference type="GO" id="GO:0061630">
    <property type="term" value="F:ubiquitin protein ligase activity"/>
    <property type="evidence" value="ECO:0007669"/>
    <property type="project" value="UniProtKB-EC"/>
</dbReference>
<gene>
    <name evidence="7" type="primary">UPL3</name>
    <name evidence="7" type="ORF">SNEC2469_LOCUS10263</name>
</gene>
<sequence length="914" mass="99824">MKSSQFSPLLRDLKSEDGQKQLLALTELAEQLSFSSEEALISFPMETFIPLLINLLGNPGNGDETTAQVMLLACRCLFNVVDILPPTARIIVGHGGLSVLCANLLNIEYIDVAELTVSIIELISEDQPLQVLKAGGLEAILSFLDFFQISVQRQAANAAAAMLRAVPPPDVFNQQVKPALPTLAQLLQHSDPQVLYSICEGWRRVIDGCIAAHEQPKQQDASSVSGASASLVSRFAAQARLRFGSEGTKRAAEEDEEDEDEEDEDDVLPPPSPVVQPISTESLAASLQDMIPSSVLSNLLLLLGNGISSTPQTSVVVAEVLYILSVLTNYSHNFTEEVLKQDICGLLGMMVLGMDLVGTGVGSAQGSSLLIRVLALVASVMPSVLLTESGCVCEERRLMVFRQHPEFLDALSKTFLPMLIDICQASMDPSVQSVCISLLLTFSLASQERPELQKNLEPVQLASFLASLLLTEPSTSVTLSCLLIGEQTLRHHYDVYVLHFIRQGVRQAISNQASADSEQPSQEPAEATAAEAAGATSAAAPSVGKLLRRLCKEVAQRTLQNHFDSRTAVEMVVLDRLKEVAELLESQTSAAQALQQLRSLLLAEEGVTAFELTCSGVSSAMSAYLFPECDDADVFKERLRLFLEHIVTPPGGALQKLVKLCQIPRIPEAFPCFNEWSRARCFEGAAALNWTTMPLIAPKDVKMSAKMAPELELFVVCGWGKCPKRLERAMKRKPNVNYKNEDGLTPLFNATMCGSADFVEKLIKAGAEPNVVATEYLLTPLEWVTAKVNYDEERDRRLNDFDQVNRLDDTCLAVRPDIEPFRKVKQVLERNGGVEAKAFSNNPKIKPDGSIDGGKPSELRSYKLSADGSYTASHYLRSGKFDMLKYEDGRLVECEYDPKTGHWEGYEAAAAATA</sequence>
<dbReference type="GO" id="GO:0000209">
    <property type="term" value="P:protein polyubiquitination"/>
    <property type="evidence" value="ECO:0007669"/>
    <property type="project" value="TreeGrafter"/>
</dbReference>
<evidence type="ECO:0000313" key="7">
    <source>
        <dbReference type="EMBL" id="CAE7379568.1"/>
    </source>
</evidence>
<dbReference type="PROSITE" id="PS50297">
    <property type="entry name" value="ANK_REP_REGION"/>
    <property type="match status" value="1"/>
</dbReference>
<feature type="compositionally biased region" description="Acidic residues" evidence="5">
    <location>
        <begin position="253"/>
        <end position="267"/>
    </location>
</feature>
<dbReference type="EMBL" id="CAJNJA010016376">
    <property type="protein sequence ID" value="CAE7379568.1"/>
    <property type="molecule type" value="Genomic_DNA"/>
</dbReference>
<reference evidence="7" key="1">
    <citation type="submission" date="2021-02" db="EMBL/GenBank/DDBJ databases">
        <authorList>
            <person name="Dougan E. K."/>
            <person name="Rhodes N."/>
            <person name="Thang M."/>
            <person name="Chan C."/>
        </authorList>
    </citation>
    <scope>NUCLEOTIDE SEQUENCE</scope>
</reference>
<evidence type="ECO:0000256" key="1">
    <source>
        <dbReference type="ARBA" id="ARBA00000885"/>
    </source>
</evidence>
<dbReference type="Proteomes" id="UP000601435">
    <property type="component" value="Unassembled WGS sequence"/>
</dbReference>